<gene>
    <name evidence="1" type="ORF">QAD02_004870</name>
</gene>
<comment type="caution">
    <text evidence="1">The sequence shown here is derived from an EMBL/GenBank/DDBJ whole genome shotgun (WGS) entry which is preliminary data.</text>
</comment>
<name>A0ACC2NRY9_9HYME</name>
<dbReference type="Proteomes" id="UP001239111">
    <property type="component" value="Chromosome 3"/>
</dbReference>
<protein>
    <submittedName>
        <fullName evidence="1">Uncharacterized protein</fullName>
    </submittedName>
</protein>
<reference evidence="1" key="1">
    <citation type="submission" date="2023-04" db="EMBL/GenBank/DDBJ databases">
        <title>A chromosome-level genome assembly of the parasitoid wasp Eretmocerus hayati.</title>
        <authorList>
            <person name="Zhong Y."/>
            <person name="Liu S."/>
            <person name="Liu Y."/>
        </authorList>
    </citation>
    <scope>NUCLEOTIDE SEQUENCE</scope>
    <source>
        <strain evidence="1">ZJU_SS_LIU_2023</strain>
    </source>
</reference>
<accession>A0ACC2NRY9</accession>
<evidence type="ECO:0000313" key="2">
    <source>
        <dbReference type="Proteomes" id="UP001239111"/>
    </source>
</evidence>
<organism evidence="1 2">
    <name type="scientific">Eretmocerus hayati</name>
    <dbReference type="NCBI Taxonomy" id="131215"/>
    <lineage>
        <taxon>Eukaryota</taxon>
        <taxon>Metazoa</taxon>
        <taxon>Ecdysozoa</taxon>
        <taxon>Arthropoda</taxon>
        <taxon>Hexapoda</taxon>
        <taxon>Insecta</taxon>
        <taxon>Pterygota</taxon>
        <taxon>Neoptera</taxon>
        <taxon>Endopterygota</taxon>
        <taxon>Hymenoptera</taxon>
        <taxon>Apocrita</taxon>
        <taxon>Proctotrupomorpha</taxon>
        <taxon>Chalcidoidea</taxon>
        <taxon>Aphelinidae</taxon>
        <taxon>Aphelininae</taxon>
        <taxon>Eretmocerus</taxon>
    </lineage>
</organism>
<keyword evidence="2" id="KW-1185">Reference proteome</keyword>
<sequence length="265" mass="29703">MSENQSHACAAGDSTVSKKDLPEENAKTPRVCQIAEPAAGDNSLSIKRDNNANTKEFAEANGNGSHAVSQLQEDLLARTSERDELRRKLEEAERKLTDLSKLTSPITTTSSITSSGQQLGDESRLRRELEDLRASLSQTRLQLDERERRVANQDNQISALSKQVNSLKEVVAITKDMLSIRNMEVKHLQQDVDKMEGKIGEERARHSAMLDKMDAAVRLNADLKREYQSQLKLFQELRGQYEQKVSLLSEENKALETAMQAQPAQ</sequence>
<proteinExistence type="predicted"/>
<evidence type="ECO:0000313" key="1">
    <source>
        <dbReference type="EMBL" id="KAJ8673608.1"/>
    </source>
</evidence>
<dbReference type="EMBL" id="CM056743">
    <property type="protein sequence ID" value="KAJ8673608.1"/>
    <property type="molecule type" value="Genomic_DNA"/>
</dbReference>